<dbReference type="Proteomes" id="UP001386955">
    <property type="component" value="Unassembled WGS sequence"/>
</dbReference>
<evidence type="ECO:0000256" key="3">
    <source>
        <dbReference type="ARBA" id="ARBA00022989"/>
    </source>
</evidence>
<feature type="domain" description="SLC26A/SulP transporter" evidence="6">
    <location>
        <begin position="2"/>
        <end position="96"/>
    </location>
</feature>
<evidence type="ECO:0000256" key="4">
    <source>
        <dbReference type="ARBA" id="ARBA00023136"/>
    </source>
</evidence>
<keyword evidence="2 5" id="KW-0812">Transmembrane</keyword>
<evidence type="ECO:0000256" key="2">
    <source>
        <dbReference type="ARBA" id="ARBA00022692"/>
    </source>
</evidence>
<comment type="caution">
    <text evidence="7">The sequence shown here is derived from an EMBL/GenBank/DDBJ whole genome shotgun (WGS) entry which is preliminary data.</text>
</comment>
<accession>A0AAN9SK64</accession>
<dbReference type="GO" id="GO:0055085">
    <property type="term" value="P:transmembrane transport"/>
    <property type="evidence" value="ECO:0007669"/>
    <property type="project" value="InterPro"/>
</dbReference>
<protein>
    <recommendedName>
        <fullName evidence="6">SLC26A/SulP transporter domain-containing protein</fullName>
    </recommendedName>
</protein>
<keyword evidence="3 5" id="KW-1133">Transmembrane helix</keyword>
<dbReference type="InterPro" id="IPR011547">
    <property type="entry name" value="SLC26A/SulP_dom"/>
</dbReference>
<dbReference type="PANTHER" id="PTHR11814">
    <property type="entry name" value="SULFATE TRANSPORTER"/>
    <property type="match status" value="1"/>
</dbReference>
<feature type="transmembrane region" description="Helical" evidence="5">
    <location>
        <begin position="50"/>
        <end position="68"/>
    </location>
</feature>
<evidence type="ECO:0000256" key="1">
    <source>
        <dbReference type="ARBA" id="ARBA00004141"/>
    </source>
</evidence>
<dbReference type="AlphaFoldDB" id="A0AAN9SK64"/>
<comment type="subcellular location">
    <subcellularLocation>
        <location evidence="1">Membrane</location>
        <topology evidence="1">Multi-pass membrane protein</topology>
    </subcellularLocation>
</comment>
<dbReference type="InterPro" id="IPR001902">
    <property type="entry name" value="SLC26A/SulP_fam"/>
</dbReference>
<sequence>MSVVPPLMYALIGTSREIVIGSMAVVWLLLSSMVQKLIDPAIDPNGYRSLVFTATLFTGIFQVALRLFRLGFLMGFIFLSHAAIVGFMAGAAIIIGL</sequence>
<keyword evidence="8" id="KW-1185">Reference proteome</keyword>
<feature type="transmembrane region" description="Helical" evidence="5">
    <location>
        <begin position="6"/>
        <end position="30"/>
    </location>
</feature>
<dbReference type="GO" id="GO:0016020">
    <property type="term" value="C:membrane"/>
    <property type="evidence" value="ECO:0007669"/>
    <property type="project" value="UniProtKB-SubCell"/>
</dbReference>
<evidence type="ECO:0000313" key="7">
    <source>
        <dbReference type="EMBL" id="KAK7399509.1"/>
    </source>
</evidence>
<dbReference type="EMBL" id="JAYMYS010000003">
    <property type="protein sequence ID" value="KAK7399509.1"/>
    <property type="molecule type" value="Genomic_DNA"/>
</dbReference>
<gene>
    <name evidence="7" type="ORF">VNO78_10693</name>
</gene>
<evidence type="ECO:0000256" key="5">
    <source>
        <dbReference type="SAM" id="Phobius"/>
    </source>
</evidence>
<reference evidence="7 8" key="1">
    <citation type="submission" date="2024-01" db="EMBL/GenBank/DDBJ databases">
        <title>The genomes of 5 underutilized Papilionoideae crops provide insights into root nodulation and disease resistanc.</title>
        <authorList>
            <person name="Jiang F."/>
        </authorList>
    </citation>
    <scope>NUCLEOTIDE SEQUENCE [LARGE SCALE GENOMIC DNA]</scope>
    <source>
        <strain evidence="7">DUOXIRENSHENG_FW03</strain>
        <tissue evidence="7">Leaves</tissue>
    </source>
</reference>
<name>A0AAN9SK64_PSOTE</name>
<evidence type="ECO:0000313" key="8">
    <source>
        <dbReference type="Proteomes" id="UP001386955"/>
    </source>
</evidence>
<evidence type="ECO:0000259" key="6">
    <source>
        <dbReference type="Pfam" id="PF00916"/>
    </source>
</evidence>
<feature type="transmembrane region" description="Helical" evidence="5">
    <location>
        <begin position="74"/>
        <end position="95"/>
    </location>
</feature>
<keyword evidence="4 5" id="KW-0472">Membrane</keyword>
<organism evidence="7 8">
    <name type="scientific">Psophocarpus tetragonolobus</name>
    <name type="common">Winged bean</name>
    <name type="synonym">Dolichos tetragonolobus</name>
    <dbReference type="NCBI Taxonomy" id="3891"/>
    <lineage>
        <taxon>Eukaryota</taxon>
        <taxon>Viridiplantae</taxon>
        <taxon>Streptophyta</taxon>
        <taxon>Embryophyta</taxon>
        <taxon>Tracheophyta</taxon>
        <taxon>Spermatophyta</taxon>
        <taxon>Magnoliopsida</taxon>
        <taxon>eudicotyledons</taxon>
        <taxon>Gunneridae</taxon>
        <taxon>Pentapetalae</taxon>
        <taxon>rosids</taxon>
        <taxon>fabids</taxon>
        <taxon>Fabales</taxon>
        <taxon>Fabaceae</taxon>
        <taxon>Papilionoideae</taxon>
        <taxon>50 kb inversion clade</taxon>
        <taxon>NPAAA clade</taxon>
        <taxon>indigoferoid/millettioid clade</taxon>
        <taxon>Phaseoleae</taxon>
        <taxon>Psophocarpus</taxon>
    </lineage>
</organism>
<dbReference type="Pfam" id="PF00916">
    <property type="entry name" value="Sulfate_transp"/>
    <property type="match status" value="1"/>
</dbReference>
<proteinExistence type="predicted"/>